<sequence>MSVYRILLSNLLYLPSQLFHPRSGRDCTTWTSTACVNVQQARGAKVQRAVVIQYYHASQWPVMRRKARRVPVVVMRRSSLQRSFHRYADQHC</sequence>
<proteinExistence type="predicted"/>
<evidence type="ECO:0000313" key="2">
    <source>
        <dbReference type="Proteomes" id="UP000887226"/>
    </source>
</evidence>
<dbReference type="AlphaFoldDB" id="A0A9P7ZAD1"/>
<gene>
    <name evidence="1" type="ORF">BJ878DRAFT_488953</name>
</gene>
<organism evidence="1 2">
    <name type="scientific">Calycina marina</name>
    <dbReference type="NCBI Taxonomy" id="1763456"/>
    <lineage>
        <taxon>Eukaryota</taxon>
        <taxon>Fungi</taxon>
        <taxon>Dikarya</taxon>
        <taxon>Ascomycota</taxon>
        <taxon>Pezizomycotina</taxon>
        <taxon>Leotiomycetes</taxon>
        <taxon>Helotiales</taxon>
        <taxon>Pezizellaceae</taxon>
        <taxon>Calycina</taxon>
    </lineage>
</organism>
<dbReference type="Proteomes" id="UP000887226">
    <property type="component" value="Unassembled WGS sequence"/>
</dbReference>
<dbReference type="EMBL" id="MU253752">
    <property type="protein sequence ID" value="KAG9248276.1"/>
    <property type="molecule type" value="Genomic_DNA"/>
</dbReference>
<keyword evidence="2" id="KW-1185">Reference proteome</keyword>
<comment type="caution">
    <text evidence="1">The sequence shown here is derived from an EMBL/GenBank/DDBJ whole genome shotgun (WGS) entry which is preliminary data.</text>
</comment>
<accession>A0A9P7ZAD1</accession>
<evidence type="ECO:0000313" key="1">
    <source>
        <dbReference type="EMBL" id="KAG9248276.1"/>
    </source>
</evidence>
<reference evidence="1" key="1">
    <citation type="journal article" date="2021" name="IMA Fungus">
        <title>Genomic characterization of three marine fungi, including Emericellopsis atlantica sp. nov. with signatures of a generalist lifestyle and marine biomass degradation.</title>
        <authorList>
            <person name="Hagestad O.C."/>
            <person name="Hou L."/>
            <person name="Andersen J.H."/>
            <person name="Hansen E.H."/>
            <person name="Altermark B."/>
            <person name="Li C."/>
            <person name="Kuhnert E."/>
            <person name="Cox R.J."/>
            <person name="Crous P.W."/>
            <person name="Spatafora J.W."/>
            <person name="Lail K."/>
            <person name="Amirebrahimi M."/>
            <person name="Lipzen A."/>
            <person name="Pangilinan J."/>
            <person name="Andreopoulos W."/>
            <person name="Hayes R.D."/>
            <person name="Ng V."/>
            <person name="Grigoriev I.V."/>
            <person name="Jackson S.A."/>
            <person name="Sutton T.D.S."/>
            <person name="Dobson A.D.W."/>
            <person name="Rama T."/>
        </authorList>
    </citation>
    <scope>NUCLEOTIDE SEQUENCE</scope>
    <source>
        <strain evidence="1">TRa3180A</strain>
    </source>
</reference>
<name>A0A9P7ZAD1_9HELO</name>
<protein>
    <submittedName>
        <fullName evidence="1">Uncharacterized protein</fullName>
    </submittedName>
</protein>